<reference evidence="1 2" key="1">
    <citation type="journal article" date="2006" name="J. Bacteriol.">
        <title>The genome sequence of the obligately chemolithoautotrophic, facultatively anaerobic bacterium Thiobacillus denitrificans.</title>
        <authorList>
            <person name="Beller H.R."/>
            <person name="Chain P.S."/>
            <person name="Letain T.E."/>
            <person name="Chakicherla A."/>
            <person name="Larimer F.W."/>
            <person name="Richardson P.M."/>
            <person name="Coleman M.A."/>
            <person name="Wood A.P."/>
            <person name="Kelly D.P."/>
        </authorList>
    </citation>
    <scope>NUCLEOTIDE SEQUENCE [LARGE SCALE GENOMIC DNA]</scope>
    <source>
        <strain evidence="1 2">ATCC 25259</strain>
    </source>
</reference>
<sequence>MAGKAHPANCRVPEYLAGYRLHFAPSRRRTTVPFDPSQYLLPVDVATGAPTSQEGMLLLAYRGIGVIAGQGKGAYLTLANAIRWNEMEAEDSDGFEKKFRESLADELKKIQSEDENFVYSAELRFLWSKVFPEAARALLKSKSSKVEPKVREAIRSALEP</sequence>
<dbReference type="KEGG" id="tbd:Tbd_1680"/>
<gene>
    <name evidence="1" type="ordered locus">Tbd_1680</name>
</gene>
<dbReference type="Proteomes" id="UP000008291">
    <property type="component" value="Chromosome"/>
</dbReference>
<name>Q3SI95_THIDA</name>
<proteinExistence type="predicted"/>
<keyword evidence="2" id="KW-1185">Reference proteome</keyword>
<evidence type="ECO:0000313" key="2">
    <source>
        <dbReference type="Proteomes" id="UP000008291"/>
    </source>
</evidence>
<dbReference type="EMBL" id="CP000116">
    <property type="protein sequence ID" value="AAZ97633.1"/>
    <property type="molecule type" value="Genomic_DNA"/>
</dbReference>
<accession>Q3SI95</accession>
<protein>
    <submittedName>
        <fullName evidence="1">Uncharacterized protein</fullName>
    </submittedName>
</protein>
<organism evidence="1 2">
    <name type="scientific">Thiobacillus denitrificans (strain ATCC 25259 / T1)</name>
    <dbReference type="NCBI Taxonomy" id="292415"/>
    <lineage>
        <taxon>Bacteria</taxon>
        <taxon>Pseudomonadati</taxon>
        <taxon>Pseudomonadota</taxon>
        <taxon>Betaproteobacteria</taxon>
        <taxon>Nitrosomonadales</taxon>
        <taxon>Thiobacillaceae</taxon>
        <taxon>Thiobacillus</taxon>
    </lineage>
</organism>
<dbReference type="HOGENOM" id="CLU_1651374_0_0_4"/>
<dbReference type="AlphaFoldDB" id="Q3SI95"/>
<evidence type="ECO:0000313" key="1">
    <source>
        <dbReference type="EMBL" id="AAZ97633.1"/>
    </source>
</evidence>